<evidence type="ECO:0000259" key="8">
    <source>
        <dbReference type="Pfam" id="PF13632"/>
    </source>
</evidence>
<dbReference type="Pfam" id="PF13632">
    <property type="entry name" value="Glyco_trans_2_3"/>
    <property type="match status" value="1"/>
</dbReference>
<evidence type="ECO:0000313" key="10">
    <source>
        <dbReference type="Proteomes" id="UP000284868"/>
    </source>
</evidence>
<accession>A0A415PLY0</accession>
<keyword evidence="10" id="KW-1185">Reference proteome</keyword>
<evidence type="ECO:0000313" key="9">
    <source>
        <dbReference type="EMBL" id="RHM13735.1"/>
    </source>
</evidence>
<proteinExistence type="predicted"/>
<keyword evidence="2" id="KW-0328">Glycosyltransferase</keyword>
<organism evidence="9 10">
    <name type="scientific">Amedibacillus dolichus</name>
    <dbReference type="NCBI Taxonomy" id="31971"/>
    <lineage>
        <taxon>Bacteria</taxon>
        <taxon>Bacillati</taxon>
        <taxon>Bacillota</taxon>
        <taxon>Erysipelotrichia</taxon>
        <taxon>Erysipelotrichales</taxon>
        <taxon>Erysipelotrichaceae</taxon>
        <taxon>Amedibacillus</taxon>
    </lineage>
</organism>
<dbReference type="GO" id="GO:0016020">
    <property type="term" value="C:membrane"/>
    <property type="evidence" value="ECO:0007669"/>
    <property type="project" value="UniProtKB-SubCell"/>
</dbReference>
<evidence type="ECO:0000256" key="1">
    <source>
        <dbReference type="ARBA" id="ARBA00004141"/>
    </source>
</evidence>
<dbReference type="InterPro" id="IPR029044">
    <property type="entry name" value="Nucleotide-diphossugar_trans"/>
</dbReference>
<keyword evidence="6 7" id="KW-0472">Membrane</keyword>
<dbReference type="PANTHER" id="PTHR43867">
    <property type="entry name" value="CELLULOSE SYNTHASE CATALYTIC SUBUNIT A [UDP-FORMING]"/>
    <property type="match status" value="1"/>
</dbReference>
<dbReference type="CDD" id="cd06438">
    <property type="entry name" value="EpsO_like"/>
    <property type="match status" value="1"/>
</dbReference>
<evidence type="ECO:0000256" key="3">
    <source>
        <dbReference type="ARBA" id="ARBA00022679"/>
    </source>
</evidence>
<sequence length="394" mass="45858">MGYFLFVIALFLLFLSAIYLLYLSLFYVLHQKRYASKKHAPTYEDQRFAILIPARNEANVIEASLKALHQLDYPKNQYDIYVLINNTCDDTLERVEHFGDHAYLCQNTIRCKGDVLEEFFSKTAILESYDAFVILDADNRIDKDFLHACASSIHNGYRVAQGMKTAYNPYQSWVAGASSLYFSLANHFINIPRGTKTYSGMIFGSGFYITSDFLKKHGGWHTTSVTEDIDMTFLCLSEEETIGVMNDAITYDVQPLHFADAWKQRKRWISGDMQVRKKYQKQLWKTFCKRPSIANFDHLMLLYVGDMASIAGLLMLLLIVLLAIYAPTLLLLIFFLQWIFSILLGLYYAHKAHFAVSKMWNSFLWLWVYMLSFYIIGLLSFFHKETDWKEIKHI</sequence>
<dbReference type="RefSeq" id="WP_118365389.1">
    <property type="nucleotide sequence ID" value="NZ_CAJKGD010000028.1"/>
</dbReference>
<evidence type="ECO:0000256" key="6">
    <source>
        <dbReference type="ARBA" id="ARBA00023136"/>
    </source>
</evidence>
<feature type="transmembrane region" description="Helical" evidence="7">
    <location>
        <begin position="299"/>
        <end position="324"/>
    </location>
</feature>
<dbReference type="EMBL" id="QRPK01000011">
    <property type="protein sequence ID" value="RHM13735.1"/>
    <property type="molecule type" value="Genomic_DNA"/>
</dbReference>
<evidence type="ECO:0000256" key="4">
    <source>
        <dbReference type="ARBA" id="ARBA00022692"/>
    </source>
</evidence>
<dbReference type="GO" id="GO:0016757">
    <property type="term" value="F:glycosyltransferase activity"/>
    <property type="evidence" value="ECO:0007669"/>
    <property type="project" value="UniProtKB-KW"/>
</dbReference>
<dbReference type="AlphaFoldDB" id="A0A415PLY0"/>
<dbReference type="Gene3D" id="3.90.550.10">
    <property type="entry name" value="Spore Coat Polysaccharide Biosynthesis Protein SpsA, Chain A"/>
    <property type="match status" value="1"/>
</dbReference>
<name>A0A415PLY0_9FIRM</name>
<keyword evidence="3 9" id="KW-0808">Transferase</keyword>
<dbReference type="Proteomes" id="UP000284868">
    <property type="component" value="Unassembled WGS sequence"/>
</dbReference>
<gene>
    <name evidence="9" type="ORF">DWZ83_03545</name>
</gene>
<evidence type="ECO:0000256" key="2">
    <source>
        <dbReference type="ARBA" id="ARBA00022676"/>
    </source>
</evidence>
<keyword evidence="5 7" id="KW-1133">Transmembrane helix</keyword>
<evidence type="ECO:0000256" key="7">
    <source>
        <dbReference type="SAM" id="Phobius"/>
    </source>
</evidence>
<comment type="subcellular location">
    <subcellularLocation>
        <location evidence="1">Membrane</location>
        <topology evidence="1">Multi-pass membrane protein</topology>
    </subcellularLocation>
</comment>
<reference evidence="9 10" key="1">
    <citation type="submission" date="2018-08" db="EMBL/GenBank/DDBJ databases">
        <title>A genome reference for cultivated species of the human gut microbiota.</title>
        <authorList>
            <person name="Zou Y."/>
            <person name="Xue W."/>
            <person name="Luo G."/>
        </authorList>
    </citation>
    <scope>NUCLEOTIDE SEQUENCE [LARGE SCALE GENOMIC DNA]</scope>
    <source>
        <strain evidence="9 10">AF35-6BH</strain>
    </source>
</reference>
<feature type="transmembrane region" description="Helical" evidence="7">
    <location>
        <begin position="362"/>
        <end position="382"/>
    </location>
</feature>
<dbReference type="OrthoDB" id="9797391at2"/>
<feature type="transmembrane region" description="Helical" evidence="7">
    <location>
        <begin position="330"/>
        <end position="350"/>
    </location>
</feature>
<protein>
    <submittedName>
        <fullName evidence="9">Glycosyltransferase</fullName>
    </submittedName>
</protein>
<dbReference type="InterPro" id="IPR001173">
    <property type="entry name" value="Glyco_trans_2-like"/>
</dbReference>
<dbReference type="InterPro" id="IPR050321">
    <property type="entry name" value="Glycosyltr_2/OpgH_subfam"/>
</dbReference>
<dbReference type="PANTHER" id="PTHR43867:SF2">
    <property type="entry name" value="CELLULOSE SYNTHASE CATALYTIC SUBUNIT A [UDP-FORMING]"/>
    <property type="match status" value="1"/>
</dbReference>
<feature type="domain" description="Glycosyltransferase 2-like" evidence="8">
    <location>
        <begin position="132"/>
        <end position="348"/>
    </location>
</feature>
<keyword evidence="4 7" id="KW-0812">Transmembrane</keyword>
<comment type="caution">
    <text evidence="9">The sequence shown here is derived from an EMBL/GenBank/DDBJ whole genome shotgun (WGS) entry which is preliminary data.</text>
</comment>
<evidence type="ECO:0000256" key="5">
    <source>
        <dbReference type="ARBA" id="ARBA00022989"/>
    </source>
</evidence>
<dbReference type="SUPFAM" id="SSF53448">
    <property type="entry name" value="Nucleotide-diphospho-sugar transferases"/>
    <property type="match status" value="1"/>
</dbReference>
<feature type="transmembrane region" description="Helical" evidence="7">
    <location>
        <begin position="6"/>
        <end position="29"/>
    </location>
</feature>